<dbReference type="OrthoDB" id="5591297at2759"/>
<dbReference type="Gene3D" id="3.40.50.620">
    <property type="entry name" value="HUPs"/>
    <property type="match status" value="1"/>
</dbReference>
<feature type="domain" description="Cytidyltransferase-like" evidence="1">
    <location>
        <begin position="240"/>
        <end position="421"/>
    </location>
</feature>
<dbReference type="InterPro" id="IPR014729">
    <property type="entry name" value="Rossmann-like_a/b/a_fold"/>
</dbReference>
<sequence>MSTIERLLSAVYSREPHVKVVAAVTGSVSNSSLMVDCCSAQTSECMAMAAWKMATDIMRREAEADGTQTAAALPNVLKRFRAAVGIACTAGLATNYTKMGPHECFISVCHVRSVSESSVLLRPQYETYHLQLDKTLGRSRTEEDHIVSRWLVYLLAKAANVLPNACNTFYNELMSTQSKSDVFMKLTSDDIVVSTSDLLDDICAGKLDNLVSLAFLPNFAENSAENAPLALQEFEFRGLILPGSFNPLHKGHVDLARVAQQLFKARSGVDLPVAFEIAIANADKGALQSSTIRERVEQFRDSSAMKLGAWPVLVTNATLFGQKAELFPGCTFIIGADTAIRIVDKKYYDMDEHKMVLAMDRIARHGCSFVVAGRFGNKLGEHFISADEVLSKYVPPVFRHLFLPVPESTFRNDISSSKIRQERALH</sequence>
<dbReference type="InterPro" id="IPR004821">
    <property type="entry name" value="Cyt_trans-like"/>
</dbReference>
<evidence type="ECO:0000259" key="1">
    <source>
        <dbReference type="Pfam" id="PF01467"/>
    </source>
</evidence>
<dbReference type="GeneID" id="36401608"/>
<evidence type="ECO:0000313" key="2">
    <source>
        <dbReference type="EMBL" id="CEG48747.1"/>
    </source>
</evidence>
<protein>
    <submittedName>
        <fullName evidence="2">Rossmann-like alpha/beta/alpha sandwich fold</fullName>
    </submittedName>
</protein>
<proteinExistence type="predicted"/>
<dbReference type="PANTHER" id="PTHR31285:SF0">
    <property type="entry name" value="NICOTINAMIDE MONONUCLEOTIDE ADENYLYLTRANSFERASE"/>
    <property type="match status" value="1"/>
</dbReference>
<dbReference type="GO" id="GO:0005634">
    <property type="term" value="C:nucleus"/>
    <property type="evidence" value="ECO:0007669"/>
    <property type="project" value="TreeGrafter"/>
</dbReference>
<dbReference type="SUPFAM" id="SSF52374">
    <property type="entry name" value="Nucleotidylyl transferase"/>
    <property type="match status" value="1"/>
</dbReference>
<dbReference type="Pfam" id="PF01467">
    <property type="entry name" value="CTP_transf_like"/>
    <property type="match status" value="1"/>
</dbReference>
<dbReference type="GO" id="GO:0000309">
    <property type="term" value="F:nicotinamide-nucleotide adenylyltransferase activity"/>
    <property type="evidence" value="ECO:0007669"/>
    <property type="project" value="TreeGrafter"/>
</dbReference>
<dbReference type="PANTHER" id="PTHR31285">
    <property type="entry name" value="NICOTINAMIDE MONONUCLEOTIDE ADENYLYLTRANSFERASE"/>
    <property type="match status" value="1"/>
</dbReference>
<reference evidence="3" key="1">
    <citation type="submission" date="2014-09" db="EMBL/GenBank/DDBJ databases">
        <authorList>
            <person name="Sharma Rahul"/>
            <person name="Thines Marco"/>
        </authorList>
    </citation>
    <scope>NUCLEOTIDE SEQUENCE [LARGE SCALE GENOMIC DNA]</scope>
</reference>
<keyword evidence="3" id="KW-1185">Reference proteome</keyword>
<dbReference type="Proteomes" id="UP000054928">
    <property type="component" value="Unassembled WGS sequence"/>
</dbReference>
<dbReference type="GO" id="GO:0016887">
    <property type="term" value="F:ATP hydrolysis activity"/>
    <property type="evidence" value="ECO:0007669"/>
    <property type="project" value="TreeGrafter"/>
</dbReference>
<accession>A0A0N7L832</accession>
<dbReference type="OMA" id="DLCFKVY"/>
<dbReference type="RefSeq" id="XP_024585116.1">
    <property type="nucleotide sequence ID" value="XM_024719859.1"/>
</dbReference>
<name>A0A0N7L832_PLAHL</name>
<dbReference type="AlphaFoldDB" id="A0A0N7L832"/>
<organism evidence="2 3">
    <name type="scientific">Plasmopara halstedii</name>
    <name type="common">Downy mildew of sunflower</name>
    <dbReference type="NCBI Taxonomy" id="4781"/>
    <lineage>
        <taxon>Eukaryota</taxon>
        <taxon>Sar</taxon>
        <taxon>Stramenopiles</taxon>
        <taxon>Oomycota</taxon>
        <taxon>Peronosporomycetes</taxon>
        <taxon>Peronosporales</taxon>
        <taxon>Peronosporaceae</taxon>
        <taxon>Plasmopara</taxon>
    </lineage>
</organism>
<evidence type="ECO:0000313" key="3">
    <source>
        <dbReference type="Proteomes" id="UP000054928"/>
    </source>
</evidence>
<dbReference type="EMBL" id="CCYD01003042">
    <property type="protein sequence ID" value="CEG48747.1"/>
    <property type="molecule type" value="Genomic_DNA"/>
</dbReference>
<dbReference type="GO" id="GO:0005737">
    <property type="term" value="C:cytoplasm"/>
    <property type="evidence" value="ECO:0007669"/>
    <property type="project" value="TreeGrafter"/>
</dbReference>